<protein>
    <recommendedName>
        <fullName evidence="3">MSHA biogenesis protein MshI</fullName>
    </recommendedName>
</protein>
<dbReference type="EMBL" id="UOFU01000274">
    <property type="protein sequence ID" value="VAX02466.1"/>
    <property type="molecule type" value="Genomic_DNA"/>
</dbReference>
<sequence>MAPLWNVETTNSVINQQVNLFQPMFRKEHKLLSFRVLLQACAVAFVLLMSMAGYGMRQSVQMQADLTQLQGQLDRRVAQVGELATRLAQRKTDTSAAQELVRLEQEMVARRRVVDDLTRVRDTYTHGVSGYMESFARQAPKGVWLTGFVVQAGGEGLVVRGRALEPALVPSFLQRLTEEATLAGTHFGLLQIEREDAATRQVDFTLYTGSEPPSEPAEDRP</sequence>
<evidence type="ECO:0000256" key="1">
    <source>
        <dbReference type="SAM" id="Phobius"/>
    </source>
</evidence>
<reference evidence="2" key="1">
    <citation type="submission" date="2018-06" db="EMBL/GenBank/DDBJ databases">
        <authorList>
            <person name="Zhirakovskaya E."/>
        </authorList>
    </citation>
    <scope>NUCLEOTIDE SEQUENCE</scope>
</reference>
<evidence type="ECO:0000313" key="2">
    <source>
        <dbReference type="EMBL" id="VAX02466.1"/>
    </source>
</evidence>
<dbReference type="AlphaFoldDB" id="A0A3B1A9M1"/>
<keyword evidence="1" id="KW-0472">Membrane</keyword>
<keyword evidence="1" id="KW-0812">Transmembrane</keyword>
<dbReference type="InterPro" id="IPR007813">
    <property type="entry name" value="PilN"/>
</dbReference>
<organism evidence="2">
    <name type="scientific">hydrothermal vent metagenome</name>
    <dbReference type="NCBI Taxonomy" id="652676"/>
    <lineage>
        <taxon>unclassified sequences</taxon>
        <taxon>metagenomes</taxon>
        <taxon>ecological metagenomes</taxon>
    </lineage>
</organism>
<keyword evidence="1" id="KW-1133">Transmembrane helix</keyword>
<dbReference type="Pfam" id="PF05137">
    <property type="entry name" value="PilN"/>
    <property type="match status" value="1"/>
</dbReference>
<gene>
    <name evidence="2" type="ORF">MNBD_GAMMA20-1551</name>
</gene>
<proteinExistence type="predicted"/>
<feature type="transmembrane region" description="Helical" evidence="1">
    <location>
        <begin position="36"/>
        <end position="56"/>
    </location>
</feature>
<accession>A0A3B1A9M1</accession>
<evidence type="ECO:0008006" key="3">
    <source>
        <dbReference type="Google" id="ProtNLM"/>
    </source>
</evidence>
<name>A0A3B1A9M1_9ZZZZ</name>